<dbReference type="CDD" id="cd00081">
    <property type="entry name" value="Hint"/>
    <property type="match status" value="1"/>
</dbReference>
<dbReference type="Gene3D" id="2.170.16.10">
    <property type="entry name" value="Hedgehog/Intein (Hint) domain"/>
    <property type="match status" value="1"/>
</dbReference>
<dbReference type="InterPro" id="IPR036844">
    <property type="entry name" value="Hint_dom_sf"/>
</dbReference>
<evidence type="ECO:0000313" key="3">
    <source>
        <dbReference type="Proteomes" id="UP000029628"/>
    </source>
</evidence>
<proteinExistence type="predicted"/>
<keyword evidence="3" id="KW-1185">Reference proteome</keyword>
<evidence type="ECO:0000313" key="2">
    <source>
        <dbReference type="EMBL" id="KGF47527.1"/>
    </source>
</evidence>
<organism evidence="2 3">
    <name type="scientific">Veillonella montpellierensis DNF00314</name>
    <dbReference type="NCBI Taxonomy" id="1401067"/>
    <lineage>
        <taxon>Bacteria</taxon>
        <taxon>Bacillati</taxon>
        <taxon>Bacillota</taxon>
        <taxon>Negativicutes</taxon>
        <taxon>Veillonellales</taxon>
        <taxon>Veillonellaceae</taxon>
        <taxon>Veillonella</taxon>
    </lineage>
</organism>
<dbReference type="Proteomes" id="UP000029628">
    <property type="component" value="Unassembled WGS sequence"/>
</dbReference>
<dbReference type="eggNOG" id="ENOG503418H">
    <property type="taxonomic scope" value="Bacteria"/>
</dbReference>
<dbReference type="EMBL" id="JRNT01000008">
    <property type="protein sequence ID" value="KGF47527.1"/>
    <property type="molecule type" value="Genomic_DNA"/>
</dbReference>
<dbReference type="RefSeq" id="WP_038151984.1">
    <property type="nucleotide sequence ID" value="NZ_JRNT01000008.1"/>
</dbReference>
<dbReference type="SMART" id="SM00306">
    <property type="entry name" value="HintN"/>
    <property type="match status" value="1"/>
</dbReference>
<gene>
    <name evidence="2" type="ORF">HMPREF0872_03745</name>
</gene>
<dbReference type="InterPro" id="IPR003587">
    <property type="entry name" value="Hint_dom_N"/>
</dbReference>
<sequence length="359" mass="39049">MSGSSSTTSYYERPLTEEEKALIAQQTTYLRSIQPSIDKLVSKGTAAIDNTWTPDWGKLYNNTMTNVNAINNKYEELSQGKIPEPYLNAKNAYYQRAYENALGGQMNKLARRGVVDSSRFNTVNNDLQKNMLSEASKDWNNNINTLAGLYNHQAGLASQGMQLAQQAQSNSFAPMERYLGLAQGQNRSNTEALQAQGSLNNGRTNAVTTTKSGGFGDFLIGAVGAAAPFLCFPEYVLISTNRGKIPIANVKAGDILISKDGIEKVIDIVVSADQPIMSLVTSNHSVDCTPSEVFVTRDGRKATDKLSVGDEILTDSGFEPIIEMTDIIDTSTVYELVVTGQNLFYANGICAEGFEEGEI</sequence>
<dbReference type="AlphaFoldDB" id="A0A096BXQ8"/>
<evidence type="ECO:0000259" key="1">
    <source>
        <dbReference type="SMART" id="SM00306"/>
    </source>
</evidence>
<dbReference type="SUPFAM" id="SSF51294">
    <property type="entry name" value="Hedgehog/intein (Hint) domain"/>
    <property type="match status" value="1"/>
</dbReference>
<feature type="domain" description="Hint" evidence="1">
    <location>
        <begin position="229"/>
        <end position="316"/>
    </location>
</feature>
<protein>
    <recommendedName>
        <fullName evidence="1">Hint domain-containing protein</fullName>
    </recommendedName>
</protein>
<comment type="caution">
    <text evidence="2">The sequence shown here is derived from an EMBL/GenBank/DDBJ whole genome shotgun (WGS) entry which is preliminary data.</text>
</comment>
<name>A0A096BXQ8_9FIRM</name>
<accession>A0A096BXQ8</accession>
<reference evidence="2 3" key="1">
    <citation type="submission" date="2014-07" db="EMBL/GenBank/DDBJ databases">
        <authorList>
            <person name="McCorrison J."/>
            <person name="Sanka R."/>
            <person name="Torralba M."/>
            <person name="Gillis M."/>
            <person name="Haft D.H."/>
            <person name="Methe B."/>
            <person name="Sutton G."/>
            <person name="Nelson K.E."/>
        </authorList>
    </citation>
    <scope>NUCLEOTIDE SEQUENCE [LARGE SCALE GENOMIC DNA]</scope>
    <source>
        <strain evidence="2 3">DNF00314</strain>
    </source>
</reference>